<comment type="cofactor">
    <cofactor evidence="1">
        <name>pyridoxal 5'-phosphate</name>
        <dbReference type="ChEBI" id="CHEBI:597326"/>
    </cofactor>
</comment>
<dbReference type="InterPro" id="IPR015421">
    <property type="entry name" value="PyrdxlP-dep_Trfase_major"/>
</dbReference>
<dbReference type="GO" id="GO:0005829">
    <property type="term" value="C:cytosol"/>
    <property type="evidence" value="ECO:0007669"/>
    <property type="project" value="TreeGrafter"/>
</dbReference>
<evidence type="ECO:0000256" key="3">
    <source>
        <dbReference type="ARBA" id="ARBA00011738"/>
    </source>
</evidence>
<sequence length="228" mass="25597">MSLFSELEVELGPPVAIFALMKAFNEDTFEKKVNLTAGVYRTAEGKPWVLPVVRHVERKLADNDSLNKEYLPILGLESFSIAATTVVNDPEVIPATKSQFTLIVRGMYSSPPSHGARIVEYVLTNPELLSQWEDHIKTMSSRIIDMRKQLREALEQLDTPGNWSHLTKHIGMFSYTGLNEIQSEHMVKKHHVYLLCSGRISMAGLNPSNVHYVAKAIHETVSSIPSKI</sequence>
<dbReference type="SUPFAM" id="SSF53383">
    <property type="entry name" value="PLP-dependent transferases"/>
    <property type="match status" value="2"/>
</dbReference>
<dbReference type="PANTHER" id="PTHR11879">
    <property type="entry name" value="ASPARTATE AMINOTRANSFERASE"/>
    <property type="match status" value="1"/>
</dbReference>
<keyword evidence="11" id="KW-1185">Reference proteome</keyword>
<dbReference type="InterPro" id="IPR000796">
    <property type="entry name" value="Asp_trans"/>
</dbReference>
<dbReference type="InterPro" id="IPR015424">
    <property type="entry name" value="PyrdxlP-dep_Trfase"/>
</dbReference>
<dbReference type="InterPro" id="IPR004839">
    <property type="entry name" value="Aminotransferase_I/II_large"/>
</dbReference>
<evidence type="ECO:0000256" key="4">
    <source>
        <dbReference type="ARBA" id="ARBA00012753"/>
    </source>
</evidence>
<dbReference type="Proteomes" id="UP001153636">
    <property type="component" value="Chromosome 17"/>
</dbReference>
<dbReference type="GO" id="GO:0004069">
    <property type="term" value="F:L-aspartate:2-oxoglutarate aminotransferase activity"/>
    <property type="evidence" value="ECO:0007669"/>
    <property type="project" value="UniProtKB-EC"/>
</dbReference>
<organism evidence="10 11">
    <name type="scientific">Psylliodes chrysocephalus</name>
    <dbReference type="NCBI Taxonomy" id="3402493"/>
    <lineage>
        <taxon>Eukaryota</taxon>
        <taxon>Metazoa</taxon>
        <taxon>Ecdysozoa</taxon>
        <taxon>Arthropoda</taxon>
        <taxon>Hexapoda</taxon>
        <taxon>Insecta</taxon>
        <taxon>Pterygota</taxon>
        <taxon>Neoptera</taxon>
        <taxon>Endopterygota</taxon>
        <taxon>Coleoptera</taxon>
        <taxon>Polyphaga</taxon>
        <taxon>Cucujiformia</taxon>
        <taxon>Chrysomeloidea</taxon>
        <taxon>Chrysomelidae</taxon>
        <taxon>Galerucinae</taxon>
        <taxon>Alticini</taxon>
        <taxon>Psylliodes</taxon>
    </lineage>
</organism>
<comment type="similarity">
    <text evidence="2">Belongs to the class-I pyridoxal-phosphate-dependent aminotransferase family.</text>
</comment>
<dbReference type="FunFam" id="3.90.1150.10:FF:000001">
    <property type="entry name" value="Aspartate aminotransferase"/>
    <property type="match status" value="1"/>
</dbReference>
<dbReference type="PANTHER" id="PTHR11879:SF55">
    <property type="entry name" value="GLUTAMATE OXALOACETATE TRANSAMINASE 1, ISOFORM B"/>
    <property type="match status" value="1"/>
</dbReference>
<evidence type="ECO:0000313" key="11">
    <source>
        <dbReference type="Proteomes" id="UP001153636"/>
    </source>
</evidence>
<reference evidence="10" key="1">
    <citation type="submission" date="2022-01" db="EMBL/GenBank/DDBJ databases">
        <authorList>
            <person name="King R."/>
        </authorList>
    </citation>
    <scope>NUCLEOTIDE SEQUENCE</scope>
</reference>
<dbReference type="AlphaFoldDB" id="A0A9P0CM66"/>
<evidence type="ECO:0000256" key="2">
    <source>
        <dbReference type="ARBA" id="ARBA00007441"/>
    </source>
</evidence>
<evidence type="ECO:0000313" key="10">
    <source>
        <dbReference type="EMBL" id="CAH1104684.1"/>
    </source>
</evidence>
<dbReference type="InterPro" id="IPR015422">
    <property type="entry name" value="PyrdxlP-dep_Trfase_small"/>
</dbReference>
<proteinExistence type="inferred from homology"/>
<dbReference type="PRINTS" id="PR00799">
    <property type="entry name" value="TRANSAMINASE"/>
</dbReference>
<gene>
    <name evidence="10" type="ORF">PSYICH_LOCUS5584</name>
</gene>
<dbReference type="Gene3D" id="3.90.1150.10">
    <property type="entry name" value="Aspartate Aminotransferase, domain 1"/>
    <property type="match status" value="2"/>
</dbReference>
<keyword evidence="5" id="KW-0032">Aminotransferase</keyword>
<dbReference type="GO" id="GO:0030170">
    <property type="term" value="F:pyridoxal phosphate binding"/>
    <property type="evidence" value="ECO:0007669"/>
    <property type="project" value="InterPro"/>
</dbReference>
<dbReference type="EC" id="2.6.1.1" evidence="4"/>
<name>A0A9P0CM66_9CUCU</name>
<evidence type="ECO:0000259" key="9">
    <source>
        <dbReference type="Pfam" id="PF00155"/>
    </source>
</evidence>
<evidence type="ECO:0000256" key="6">
    <source>
        <dbReference type="ARBA" id="ARBA00022679"/>
    </source>
</evidence>
<accession>A0A9P0CM66</accession>
<dbReference type="OrthoDB" id="6752799at2759"/>
<dbReference type="EMBL" id="OV651829">
    <property type="protein sequence ID" value="CAH1104684.1"/>
    <property type="molecule type" value="Genomic_DNA"/>
</dbReference>
<dbReference type="GO" id="GO:0006532">
    <property type="term" value="P:aspartate biosynthetic process"/>
    <property type="evidence" value="ECO:0007669"/>
    <property type="project" value="TreeGrafter"/>
</dbReference>
<keyword evidence="6" id="KW-0808">Transferase</keyword>
<keyword evidence="7" id="KW-0663">Pyridoxal phosphate</keyword>
<evidence type="ECO:0000256" key="7">
    <source>
        <dbReference type="ARBA" id="ARBA00022898"/>
    </source>
</evidence>
<dbReference type="Gene3D" id="3.40.640.10">
    <property type="entry name" value="Type I PLP-dependent aspartate aminotransferase-like (Major domain)"/>
    <property type="match status" value="2"/>
</dbReference>
<evidence type="ECO:0000256" key="1">
    <source>
        <dbReference type="ARBA" id="ARBA00001933"/>
    </source>
</evidence>
<dbReference type="Pfam" id="PF00155">
    <property type="entry name" value="Aminotran_1_2"/>
    <property type="match status" value="1"/>
</dbReference>
<feature type="domain" description="Aminotransferase class I/classII large" evidence="9">
    <location>
        <begin position="82"/>
        <end position="217"/>
    </location>
</feature>
<protein>
    <recommendedName>
        <fullName evidence="4">aspartate transaminase</fullName>
        <ecNumber evidence="4">2.6.1.1</ecNumber>
    </recommendedName>
    <alternativeName>
        <fullName evidence="8">Transaminase A</fullName>
    </alternativeName>
</protein>
<evidence type="ECO:0000256" key="8">
    <source>
        <dbReference type="ARBA" id="ARBA00030923"/>
    </source>
</evidence>
<evidence type="ECO:0000256" key="5">
    <source>
        <dbReference type="ARBA" id="ARBA00022576"/>
    </source>
</evidence>
<comment type="subunit">
    <text evidence="3">Homodimer.</text>
</comment>